<feature type="domain" description="RNA polymerase sigma factor 54 core-binding" evidence="10">
    <location>
        <begin position="80"/>
        <end position="268"/>
    </location>
</feature>
<dbReference type="Gene3D" id="1.10.10.1330">
    <property type="entry name" value="RNA polymerase sigma-54 factor, core-binding domain"/>
    <property type="match status" value="1"/>
</dbReference>
<evidence type="ECO:0000256" key="6">
    <source>
        <dbReference type="ARBA" id="ARBA00023082"/>
    </source>
</evidence>
<evidence type="ECO:0000256" key="5">
    <source>
        <dbReference type="ARBA" id="ARBA00023015"/>
    </source>
</evidence>
<evidence type="ECO:0000256" key="7">
    <source>
        <dbReference type="ARBA" id="ARBA00023125"/>
    </source>
</evidence>
<comment type="similarity">
    <text evidence="1">Belongs to the sigma-54 factor family.</text>
</comment>
<dbReference type="Gene3D" id="1.10.10.60">
    <property type="entry name" value="Homeodomain-like"/>
    <property type="match status" value="1"/>
</dbReference>
<dbReference type="PROSITE" id="PS00718">
    <property type="entry name" value="SIGMA54_2"/>
    <property type="match status" value="1"/>
</dbReference>
<dbReference type="PANTHER" id="PTHR32248:SF4">
    <property type="entry name" value="RNA POLYMERASE SIGMA-54 FACTOR"/>
    <property type="match status" value="1"/>
</dbReference>
<gene>
    <name evidence="11" type="ORF">HMPREF1015_01931</name>
</gene>
<dbReference type="InterPro" id="IPR000394">
    <property type="entry name" value="RNA_pol_sigma_54"/>
</dbReference>
<organism evidence="11 12">
    <name type="scientific">Bacillus smithii 7_3_47FAA</name>
    <dbReference type="NCBI Taxonomy" id="665952"/>
    <lineage>
        <taxon>Bacteria</taxon>
        <taxon>Bacillati</taxon>
        <taxon>Bacillota</taxon>
        <taxon>Bacilli</taxon>
        <taxon>Bacillales</taxon>
        <taxon>Bacillaceae</taxon>
        <taxon>Bacillus</taxon>
    </lineage>
</organism>
<reference evidence="11 12" key="1">
    <citation type="submission" date="2011-09" db="EMBL/GenBank/DDBJ databases">
        <title>The Genome Sequence of Bacillus smithii 7_3_47FAA.</title>
        <authorList>
            <consortium name="The Broad Institute Genome Sequencing Platform"/>
            <person name="Earl A."/>
            <person name="Ward D."/>
            <person name="Feldgarden M."/>
            <person name="Gevers D."/>
            <person name="Daigneault M."/>
            <person name="Strauss J."/>
            <person name="Allen-Vercoe E."/>
            <person name="Young S.K."/>
            <person name="Zeng Q."/>
            <person name="Gargeya S."/>
            <person name="Fitzgerald M."/>
            <person name="Haas B."/>
            <person name="Abouelleil A."/>
            <person name="Alvarado L."/>
            <person name="Arachchi H.M."/>
            <person name="Berlin A."/>
            <person name="Brown A."/>
            <person name="Chapman S.B."/>
            <person name="Chen Z."/>
            <person name="Dunbar C."/>
            <person name="Freedman E."/>
            <person name="Gearin G."/>
            <person name="Goldberg J."/>
            <person name="Griggs A."/>
            <person name="Gujja S."/>
            <person name="Heiman D."/>
            <person name="Howarth C."/>
            <person name="Larson L."/>
            <person name="Lui A."/>
            <person name="MacDonald P.J.P."/>
            <person name="Montmayeur A."/>
            <person name="Murphy C."/>
            <person name="Neiman D."/>
            <person name="Pearson M."/>
            <person name="Priest M."/>
            <person name="Roberts A."/>
            <person name="Saif S."/>
            <person name="Shea T."/>
            <person name="Shenoy N."/>
            <person name="Sisk P."/>
            <person name="Stolte C."/>
            <person name="Sykes S."/>
            <person name="Wortman J."/>
            <person name="Nusbaum C."/>
            <person name="Birren B."/>
        </authorList>
    </citation>
    <scope>NUCLEOTIDE SEQUENCE [LARGE SCALE GENOMIC DNA]</scope>
    <source>
        <strain evidence="11 12">7_3_47FAA</strain>
    </source>
</reference>
<sequence>MSMQLKSGLWLQQTQKLAMTQELSQAIELLQYSSQELAEYLEEKTMENPFIQIETPPMEYFDRWRSRKQTKRIHDDKNWIEQIADHSYQLADYLRLQLSGIKVSKTIQRVLDFLLLNLDDNGYLTIRPEEAAALLKTSVDEVQTAVSIIQELEPAGVGAYHLQHCLLLQMDRDTNAPPLAKQIIRFHFHEFAEKKWKGLSKTLKVELSDIQKASDYIQTLNPRPGAAFQSSRSNKYIIPDMSVSMHGEKIELKFLDETMPKIVFQKEYFQEVSNNHDQELKMFLKEKFQDYQWLLKSLEQRRETIQKVGLKIVEKQRDFFLKGPQNLTSLTMKEIAEELGIHESTVSRAVRGKYMQTPYGTLELRYFFTNAVPARDNAEAISSRRVKGLIENMIAQEDKKHPLSDQEICDRLKMEGIMISRRTVAKYRDQLHIPSSSKRKRYES</sequence>
<evidence type="ECO:0000256" key="2">
    <source>
        <dbReference type="ARBA" id="ARBA00022478"/>
    </source>
</evidence>
<dbReference type="AlphaFoldDB" id="G9QJP8"/>
<evidence type="ECO:0000259" key="10">
    <source>
        <dbReference type="Pfam" id="PF04963"/>
    </source>
</evidence>
<keyword evidence="5" id="KW-0805">Transcription regulation</keyword>
<dbReference type="Pfam" id="PF00309">
    <property type="entry name" value="Sigma54_AID"/>
    <property type="match status" value="1"/>
</dbReference>
<dbReference type="RefSeq" id="WP_003353522.1">
    <property type="nucleotide sequence ID" value="NZ_JH414747.1"/>
</dbReference>
<evidence type="ECO:0000256" key="4">
    <source>
        <dbReference type="ARBA" id="ARBA00022695"/>
    </source>
</evidence>
<dbReference type="InterPro" id="IPR007046">
    <property type="entry name" value="RNA_pol_sigma_54_core-bd"/>
</dbReference>
<dbReference type="Pfam" id="PF04963">
    <property type="entry name" value="Sigma54_CBD"/>
    <property type="match status" value="1"/>
</dbReference>
<dbReference type="GO" id="GO:0003677">
    <property type="term" value="F:DNA binding"/>
    <property type="evidence" value="ECO:0007669"/>
    <property type="project" value="UniProtKB-KW"/>
</dbReference>
<dbReference type="GO" id="GO:0001216">
    <property type="term" value="F:DNA-binding transcription activator activity"/>
    <property type="evidence" value="ECO:0007669"/>
    <property type="project" value="InterPro"/>
</dbReference>
<dbReference type="NCBIfam" id="TIGR02395">
    <property type="entry name" value="rpoN_sigma"/>
    <property type="match status" value="1"/>
</dbReference>
<keyword evidence="3" id="KW-0808">Transferase</keyword>
<dbReference type="GO" id="GO:0016779">
    <property type="term" value="F:nucleotidyltransferase activity"/>
    <property type="evidence" value="ECO:0007669"/>
    <property type="project" value="UniProtKB-KW"/>
</dbReference>
<evidence type="ECO:0000313" key="12">
    <source>
        <dbReference type="Proteomes" id="UP000011747"/>
    </source>
</evidence>
<keyword evidence="7" id="KW-0238">DNA-binding</keyword>
<dbReference type="HOGENOM" id="CLU_020569_1_0_9"/>
<evidence type="ECO:0000256" key="1">
    <source>
        <dbReference type="ARBA" id="ARBA00008798"/>
    </source>
</evidence>
<keyword evidence="6" id="KW-0731">Sigma factor</keyword>
<dbReference type="EMBL" id="ACWF01000062">
    <property type="protein sequence ID" value="EHL78646.1"/>
    <property type="molecule type" value="Genomic_DNA"/>
</dbReference>
<keyword evidence="12" id="KW-1185">Reference proteome</keyword>
<dbReference type="GO" id="GO:0006352">
    <property type="term" value="P:DNA-templated transcription initiation"/>
    <property type="evidence" value="ECO:0007669"/>
    <property type="project" value="InterPro"/>
</dbReference>
<dbReference type="PRINTS" id="PR00045">
    <property type="entry name" value="SIGMA54FCT"/>
</dbReference>
<accession>G9QJP8</accession>
<dbReference type="Proteomes" id="UP000011747">
    <property type="component" value="Unassembled WGS sequence"/>
</dbReference>
<keyword evidence="4" id="KW-0548">Nucleotidyltransferase</keyword>
<protein>
    <submittedName>
        <fullName evidence="11">RNA polymerase sigma-54 factor</fullName>
    </submittedName>
</protein>
<name>G9QJP8_9BACI</name>
<evidence type="ECO:0000259" key="9">
    <source>
        <dbReference type="Pfam" id="PF04552"/>
    </source>
</evidence>
<keyword evidence="8" id="KW-0804">Transcription</keyword>
<dbReference type="PIRSF" id="PIRSF000774">
    <property type="entry name" value="RpoN"/>
    <property type="match status" value="1"/>
</dbReference>
<evidence type="ECO:0000313" key="11">
    <source>
        <dbReference type="EMBL" id="EHL78646.1"/>
    </source>
</evidence>
<dbReference type="GO" id="GO:0000428">
    <property type="term" value="C:DNA-directed RNA polymerase complex"/>
    <property type="evidence" value="ECO:0007669"/>
    <property type="project" value="UniProtKB-KW"/>
</dbReference>
<evidence type="ECO:0000256" key="8">
    <source>
        <dbReference type="ARBA" id="ARBA00023163"/>
    </source>
</evidence>
<keyword evidence="2" id="KW-0240">DNA-directed RNA polymerase</keyword>
<dbReference type="PROSITE" id="PS50044">
    <property type="entry name" value="SIGMA54_3"/>
    <property type="match status" value="1"/>
</dbReference>
<dbReference type="PATRIC" id="fig|665952.3.peg.1218"/>
<proteinExistence type="inferred from homology"/>
<dbReference type="PANTHER" id="PTHR32248">
    <property type="entry name" value="RNA POLYMERASE SIGMA-54 FACTOR"/>
    <property type="match status" value="1"/>
</dbReference>
<dbReference type="InterPro" id="IPR038709">
    <property type="entry name" value="RpoN_core-bd_sf"/>
</dbReference>
<evidence type="ECO:0000256" key="3">
    <source>
        <dbReference type="ARBA" id="ARBA00022679"/>
    </source>
</evidence>
<dbReference type="GO" id="GO:0016987">
    <property type="term" value="F:sigma factor activity"/>
    <property type="evidence" value="ECO:0007669"/>
    <property type="project" value="UniProtKB-KW"/>
</dbReference>
<feature type="domain" description="RNA polymerase sigma factor 54 DNA-binding" evidence="9">
    <location>
        <begin position="283"/>
        <end position="441"/>
    </location>
</feature>
<dbReference type="InterPro" id="IPR007634">
    <property type="entry name" value="RNA_pol_sigma_54_DNA-bd"/>
</dbReference>
<comment type="caution">
    <text evidence="11">The sequence shown here is derived from an EMBL/GenBank/DDBJ whole genome shotgun (WGS) entry which is preliminary data.</text>
</comment>
<dbReference type="Pfam" id="PF04552">
    <property type="entry name" value="Sigma54_DBD"/>
    <property type="match status" value="1"/>
</dbReference>